<dbReference type="InterPro" id="IPR017441">
    <property type="entry name" value="Protein_kinase_ATP_BS"/>
</dbReference>
<keyword evidence="3" id="KW-0418">Kinase</keyword>
<dbReference type="GO" id="GO:0004674">
    <property type="term" value="F:protein serine/threonine kinase activity"/>
    <property type="evidence" value="ECO:0007669"/>
    <property type="project" value="UniProtKB-KW"/>
</dbReference>
<dbReference type="Gene3D" id="1.10.510.10">
    <property type="entry name" value="Transferase(Phosphotransferase) domain 1"/>
    <property type="match status" value="1"/>
</dbReference>
<accession>A0A8S9M4P2</accession>
<dbReference type="InterPro" id="IPR008271">
    <property type="entry name" value="Ser/Thr_kinase_AS"/>
</dbReference>
<evidence type="ECO:0000256" key="5">
    <source>
        <dbReference type="PROSITE-ProRule" id="PRU10141"/>
    </source>
</evidence>
<dbReference type="Pfam" id="PF00069">
    <property type="entry name" value="Pkinase"/>
    <property type="match status" value="1"/>
</dbReference>
<comment type="similarity">
    <text evidence="6">Belongs to the protein kinase superfamily.</text>
</comment>
<evidence type="ECO:0000256" key="1">
    <source>
        <dbReference type="ARBA" id="ARBA00022679"/>
    </source>
</evidence>
<reference evidence="8" key="1">
    <citation type="submission" date="2019-12" db="EMBL/GenBank/DDBJ databases">
        <title>Genome sequencing and annotation of Brassica cretica.</title>
        <authorList>
            <person name="Studholme D.J."/>
            <person name="Sarris P.F."/>
        </authorList>
    </citation>
    <scope>NUCLEOTIDE SEQUENCE</scope>
    <source>
        <strain evidence="8">PFS-102/07</strain>
        <tissue evidence="8">Leaf</tissue>
    </source>
</reference>
<evidence type="ECO:0000259" key="7">
    <source>
        <dbReference type="PROSITE" id="PS50011"/>
    </source>
</evidence>
<dbReference type="AlphaFoldDB" id="A0A8S9M4P2"/>
<dbReference type="SMART" id="SM00220">
    <property type="entry name" value="S_TKc"/>
    <property type="match status" value="1"/>
</dbReference>
<dbReference type="InterPro" id="IPR011009">
    <property type="entry name" value="Kinase-like_dom_sf"/>
</dbReference>
<evidence type="ECO:0000256" key="6">
    <source>
        <dbReference type="RuleBase" id="RU000304"/>
    </source>
</evidence>
<name>A0A8S9M4P2_BRACR</name>
<organism evidence="8">
    <name type="scientific">Brassica cretica</name>
    <name type="common">Mustard</name>
    <dbReference type="NCBI Taxonomy" id="69181"/>
    <lineage>
        <taxon>Eukaryota</taxon>
        <taxon>Viridiplantae</taxon>
        <taxon>Streptophyta</taxon>
        <taxon>Embryophyta</taxon>
        <taxon>Tracheophyta</taxon>
        <taxon>Spermatophyta</taxon>
        <taxon>Magnoliopsida</taxon>
        <taxon>eudicotyledons</taxon>
        <taxon>Gunneridae</taxon>
        <taxon>Pentapetalae</taxon>
        <taxon>rosids</taxon>
        <taxon>malvids</taxon>
        <taxon>Brassicales</taxon>
        <taxon>Brassicaceae</taxon>
        <taxon>Brassiceae</taxon>
        <taxon>Brassica</taxon>
    </lineage>
</organism>
<gene>
    <name evidence="8" type="ORF">F2Q70_00006974</name>
</gene>
<keyword evidence="2 5" id="KW-0547">Nucleotide-binding</keyword>
<dbReference type="PANTHER" id="PTHR27007">
    <property type="match status" value="1"/>
</dbReference>
<evidence type="ECO:0000313" key="8">
    <source>
        <dbReference type="EMBL" id="KAF2613832.1"/>
    </source>
</evidence>
<dbReference type="InterPro" id="IPR050528">
    <property type="entry name" value="L-type_Lectin-RKs"/>
</dbReference>
<feature type="binding site" evidence="5">
    <location>
        <position position="71"/>
    </location>
    <ligand>
        <name>ATP</name>
        <dbReference type="ChEBI" id="CHEBI:30616"/>
    </ligand>
</feature>
<dbReference type="PROSITE" id="PS00107">
    <property type="entry name" value="PROTEIN_KINASE_ATP"/>
    <property type="match status" value="1"/>
</dbReference>
<dbReference type="PROSITE" id="PS50011">
    <property type="entry name" value="PROTEIN_KINASE_DOM"/>
    <property type="match status" value="1"/>
</dbReference>
<keyword evidence="6" id="KW-0723">Serine/threonine-protein kinase</keyword>
<dbReference type="GO" id="GO:0005524">
    <property type="term" value="F:ATP binding"/>
    <property type="evidence" value="ECO:0007669"/>
    <property type="project" value="UniProtKB-UniRule"/>
</dbReference>
<sequence>MLVLLFFFAKRLRQEETLEDWEIDHPRRFRYRDLYVATDGFKEAGIIGTGGFGTVFKGKLANSDDLIAVKKIIPNSRQGVREFMAEIESLGRVRPSKPRESPRMVQTQNRSSADLRLHPQRQLGLASLQCSAEKRRRFAVERAFRDRRKGIASGLLYLHQEWEQIVVHRDVKPSNVLIESNMNPRLGDFGLARLYERGSLTETTGLVGTIGYVAPELARNGKPSSASDAFAFGVLLLEIVCGRKPTDSGTFFLLDWVMGLHASGEITTAEKQGSLSPWVCCAATKIRRLGRR</sequence>
<proteinExistence type="inferred from homology"/>
<keyword evidence="4 5" id="KW-0067">ATP-binding</keyword>
<evidence type="ECO:0000256" key="4">
    <source>
        <dbReference type="ARBA" id="ARBA00022840"/>
    </source>
</evidence>
<evidence type="ECO:0000256" key="2">
    <source>
        <dbReference type="ARBA" id="ARBA00022741"/>
    </source>
</evidence>
<dbReference type="PROSITE" id="PS00108">
    <property type="entry name" value="PROTEIN_KINASE_ST"/>
    <property type="match status" value="1"/>
</dbReference>
<keyword evidence="1" id="KW-0808">Transferase</keyword>
<dbReference type="InterPro" id="IPR000719">
    <property type="entry name" value="Prot_kinase_dom"/>
</dbReference>
<dbReference type="Gene3D" id="3.30.200.20">
    <property type="entry name" value="Phosphorylase Kinase, domain 1"/>
    <property type="match status" value="1"/>
</dbReference>
<comment type="caution">
    <text evidence="8">The sequence shown here is derived from an EMBL/GenBank/DDBJ whole genome shotgun (WGS) entry which is preliminary data.</text>
</comment>
<dbReference type="EMBL" id="QGKY02000089">
    <property type="protein sequence ID" value="KAF2613832.1"/>
    <property type="molecule type" value="Genomic_DNA"/>
</dbReference>
<evidence type="ECO:0000256" key="3">
    <source>
        <dbReference type="ARBA" id="ARBA00022777"/>
    </source>
</evidence>
<dbReference type="SUPFAM" id="SSF56112">
    <property type="entry name" value="Protein kinase-like (PK-like)"/>
    <property type="match status" value="1"/>
</dbReference>
<feature type="domain" description="Protein kinase" evidence="7">
    <location>
        <begin position="41"/>
        <end position="292"/>
    </location>
</feature>
<protein>
    <recommendedName>
        <fullName evidence="7">Protein kinase domain-containing protein</fullName>
    </recommendedName>
</protein>